<sequence>MFANGMAILSVLTANAAIAQSIEDIIVTATRRQADVQDVPISISAYTGKFLADSGIDTLQDLAAYAPNLTFTTGSQPTNARIAIRGIGSVSNNAIEPAVGVFVDGVYLPRSGAALGNLVDMQVVEVLRGPQGTLFGRNTAAGVLNLRSNDPGTEFEGHVLAELGNYRASSLEAVVSGPLSDSVAGRFATRRTEHGGIAYNQFDDRRVGEREDLGARGKLLFDIGDYLEIKWTVDYNEINSGGNIVELDPATSSPRFDATQTGLFGSSALTDDGRDHVINQDHRDRLEDEQWGSSIDLNYQIGDFTVRSITALRDWRAETYESVFRLPADILPRLTNYHTRTVSQELQLLSPSGQFAEYIVGVFLYDEDYSINQSFDAGADACTPLVFAVAGAAAAAACANASQSPAVASEFSQSLQSMATFAQTTLNFSEFFSLTIGGRYTSDDKDGLFNQVLPNPVLGSLFRAPESEPDLKSNDAAWTWLVTAMVKPTDSVMLFATGSTGFKGGGFNSEGASIALDSVARTFDSEESRNIELGFKSVALDRRLIANVTLYHTQVKRFQDRSFDGTSFITRNAGSRTQSGVESDLALRPIEQLTLLLGLSYLDAKFDSFVSASPLPGSTVAQDLSGMRPHATPEWQGSLVADWHSPLASGDLEWFVRGGLQYVGEQNIGGNTNLNPQSMEDGYLLADLRLGLGDERWQVSAYVSNLGDERYCQAKFDQPLGGAFGAIDAVANTTAQRCVLGSPRTFGLRFRYEF</sequence>
<evidence type="ECO:0000259" key="14">
    <source>
        <dbReference type="Pfam" id="PF00593"/>
    </source>
</evidence>
<organism evidence="16 17">
    <name type="scientific">Woeseia oceani</name>
    <dbReference type="NCBI Taxonomy" id="1548547"/>
    <lineage>
        <taxon>Bacteria</taxon>
        <taxon>Pseudomonadati</taxon>
        <taxon>Pseudomonadota</taxon>
        <taxon>Gammaproteobacteria</taxon>
        <taxon>Woeseiales</taxon>
        <taxon>Woeseiaceae</taxon>
        <taxon>Woeseia</taxon>
    </lineage>
</organism>
<evidence type="ECO:0000256" key="11">
    <source>
        <dbReference type="PROSITE-ProRule" id="PRU01360"/>
    </source>
</evidence>
<dbReference type="Pfam" id="PF00593">
    <property type="entry name" value="TonB_dep_Rec_b-barrel"/>
    <property type="match status" value="1"/>
</dbReference>
<feature type="domain" description="TonB-dependent receptor-like beta-barrel" evidence="14">
    <location>
        <begin position="280"/>
        <end position="706"/>
    </location>
</feature>
<keyword evidence="7" id="KW-0406">Ion transport</keyword>
<dbReference type="PANTHER" id="PTHR32552:SF81">
    <property type="entry name" value="TONB-DEPENDENT OUTER MEMBRANE RECEPTOR"/>
    <property type="match status" value="1"/>
</dbReference>
<dbReference type="InterPro" id="IPR039426">
    <property type="entry name" value="TonB-dep_rcpt-like"/>
</dbReference>
<dbReference type="EMBL" id="CP016268">
    <property type="protein sequence ID" value="ANO51748.1"/>
    <property type="molecule type" value="Genomic_DNA"/>
</dbReference>
<feature type="signal peptide" evidence="13">
    <location>
        <begin position="1"/>
        <end position="16"/>
    </location>
</feature>
<reference evidence="16 17" key="1">
    <citation type="submission" date="2016-06" db="EMBL/GenBank/DDBJ databases">
        <title>Complete genome sequence of a deep-branching marine Gamma Proteobacterium Woeseia oceani type strain XK5.</title>
        <authorList>
            <person name="Mu D."/>
            <person name="Du Z."/>
        </authorList>
    </citation>
    <scope>NUCLEOTIDE SEQUENCE [LARGE SCALE GENOMIC DNA]</scope>
    <source>
        <strain evidence="16 17">XK5</strain>
    </source>
</reference>
<keyword evidence="9 11" id="KW-0472">Membrane</keyword>
<dbReference type="AlphaFoldDB" id="A0A193LH10"/>
<dbReference type="SUPFAM" id="SSF56935">
    <property type="entry name" value="Porins"/>
    <property type="match status" value="1"/>
</dbReference>
<evidence type="ECO:0000256" key="7">
    <source>
        <dbReference type="ARBA" id="ARBA00023065"/>
    </source>
</evidence>
<keyword evidence="2 11" id="KW-0813">Transport</keyword>
<feature type="domain" description="TonB-dependent receptor plug" evidence="15">
    <location>
        <begin position="36"/>
        <end position="143"/>
    </location>
</feature>
<dbReference type="PANTHER" id="PTHR32552">
    <property type="entry name" value="FERRICHROME IRON RECEPTOR-RELATED"/>
    <property type="match status" value="1"/>
</dbReference>
<evidence type="ECO:0000256" key="5">
    <source>
        <dbReference type="ARBA" id="ARBA00022692"/>
    </source>
</evidence>
<dbReference type="Gene3D" id="2.40.170.20">
    <property type="entry name" value="TonB-dependent receptor, beta-barrel domain"/>
    <property type="match status" value="1"/>
</dbReference>
<evidence type="ECO:0008006" key="18">
    <source>
        <dbReference type="Google" id="ProtNLM"/>
    </source>
</evidence>
<accession>A0A193LH10</accession>
<evidence type="ECO:0000256" key="8">
    <source>
        <dbReference type="ARBA" id="ARBA00023077"/>
    </source>
</evidence>
<keyword evidence="13" id="KW-0732">Signal</keyword>
<evidence type="ECO:0000256" key="13">
    <source>
        <dbReference type="SAM" id="SignalP"/>
    </source>
</evidence>
<dbReference type="GO" id="GO:0009279">
    <property type="term" value="C:cell outer membrane"/>
    <property type="evidence" value="ECO:0007669"/>
    <property type="project" value="UniProtKB-SubCell"/>
</dbReference>
<evidence type="ECO:0000256" key="9">
    <source>
        <dbReference type="ARBA" id="ARBA00023136"/>
    </source>
</evidence>
<evidence type="ECO:0000256" key="1">
    <source>
        <dbReference type="ARBA" id="ARBA00004571"/>
    </source>
</evidence>
<dbReference type="GO" id="GO:0006826">
    <property type="term" value="P:iron ion transport"/>
    <property type="evidence" value="ECO:0007669"/>
    <property type="project" value="UniProtKB-KW"/>
</dbReference>
<dbReference type="Pfam" id="PF07715">
    <property type="entry name" value="Plug"/>
    <property type="match status" value="1"/>
</dbReference>
<dbReference type="InterPro" id="IPR000531">
    <property type="entry name" value="Beta-barrel_TonB"/>
</dbReference>
<evidence type="ECO:0000256" key="10">
    <source>
        <dbReference type="ARBA" id="ARBA00023237"/>
    </source>
</evidence>
<evidence type="ECO:0000256" key="2">
    <source>
        <dbReference type="ARBA" id="ARBA00022448"/>
    </source>
</evidence>
<keyword evidence="5 11" id="KW-0812">Transmembrane</keyword>
<evidence type="ECO:0000256" key="12">
    <source>
        <dbReference type="RuleBase" id="RU003357"/>
    </source>
</evidence>
<dbReference type="InterPro" id="IPR036942">
    <property type="entry name" value="Beta-barrel_TonB_sf"/>
</dbReference>
<evidence type="ECO:0000256" key="3">
    <source>
        <dbReference type="ARBA" id="ARBA00022452"/>
    </source>
</evidence>
<evidence type="ECO:0000256" key="6">
    <source>
        <dbReference type="ARBA" id="ARBA00023004"/>
    </source>
</evidence>
<evidence type="ECO:0000256" key="4">
    <source>
        <dbReference type="ARBA" id="ARBA00022496"/>
    </source>
</evidence>
<dbReference type="KEGG" id="woc:BA177_11540"/>
<comment type="similarity">
    <text evidence="11 12">Belongs to the TonB-dependent receptor family.</text>
</comment>
<evidence type="ECO:0000313" key="17">
    <source>
        <dbReference type="Proteomes" id="UP000092695"/>
    </source>
</evidence>
<keyword evidence="8 12" id="KW-0798">TonB box</keyword>
<feature type="chain" id="PRO_5008260204" description="TonB-dependent receptor" evidence="13">
    <location>
        <begin position="17"/>
        <end position="754"/>
    </location>
</feature>
<comment type="subcellular location">
    <subcellularLocation>
        <location evidence="1 11">Cell outer membrane</location>
        <topology evidence="1 11">Multi-pass membrane protein</topology>
    </subcellularLocation>
</comment>
<dbReference type="InterPro" id="IPR012910">
    <property type="entry name" value="Plug_dom"/>
</dbReference>
<proteinExistence type="inferred from homology"/>
<dbReference type="Proteomes" id="UP000092695">
    <property type="component" value="Chromosome"/>
</dbReference>
<gene>
    <name evidence="16" type="ORF">BA177_11540</name>
</gene>
<evidence type="ECO:0000313" key="16">
    <source>
        <dbReference type="EMBL" id="ANO51748.1"/>
    </source>
</evidence>
<protein>
    <recommendedName>
        <fullName evidence="18">TonB-dependent receptor</fullName>
    </recommendedName>
</protein>
<evidence type="ECO:0000259" key="15">
    <source>
        <dbReference type="Pfam" id="PF07715"/>
    </source>
</evidence>
<keyword evidence="17" id="KW-1185">Reference proteome</keyword>
<dbReference type="STRING" id="1548547.BA177_11540"/>
<keyword evidence="6" id="KW-0408">Iron</keyword>
<name>A0A193LH10_9GAMM</name>
<keyword evidence="10 11" id="KW-0998">Cell outer membrane</keyword>
<keyword evidence="3 11" id="KW-1134">Transmembrane beta strand</keyword>
<dbReference type="PROSITE" id="PS52016">
    <property type="entry name" value="TONB_DEPENDENT_REC_3"/>
    <property type="match status" value="1"/>
</dbReference>
<keyword evidence="4" id="KW-0410">Iron transport</keyword>